<dbReference type="Pfam" id="PF00583">
    <property type="entry name" value="Acetyltransf_1"/>
    <property type="match status" value="1"/>
</dbReference>
<evidence type="ECO:0000259" key="1">
    <source>
        <dbReference type="Pfam" id="PF00583"/>
    </source>
</evidence>
<proteinExistence type="predicted"/>
<dbReference type="eggNOG" id="COG0456">
    <property type="taxonomic scope" value="Bacteria"/>
</dbReference>
<dbReference type="RefSeq" id="WP_038186722.1">
    <property type="nucleotide sequence ID" value="NZ_ASQA01000034.1"/>
</dbReference>
<feature type="domain" description="N-acetyltransferase" evidence="1">
    <location>
        <begin position="139"/>
        <end position="217"/>
    </location>
</feature>
<dbReference type="InterPro" id="IPR016181">
    <property type="entry name" value="Acyl_CoA_acyltransferase"/>
</dbReference>
<keyword evidence="2" id="KW-0808">Transferase</keyword>
<protein>
    <submittedName>
        <fullName evidence="2">GNAT family acetyltransferase</fullName>
    </submittedName>
</protein>
<evidence type="ECO:0000313" key="2">
    <source>
        <dbReference type="EMBL" id="ETT82228.1"/>
    </source>
</evidence>
<dbReference type="CDD" id="cd04301">
    <property type="entry name" value="NAT_SF"/>
    <property type="match status" value="1"/>
</dbReference>
<name>W4ENQ7_9BACL</name>
<comment type="caution">
    <text evidence="2">The sequence shown here is derived from an EMBL/GenBank/DDBJ whole genome shotgun (WGS) entry which is preliminary data.</text>
</comment>
<dbReference type="SUPFAM" id="SSF55729">
    <property type="entry name" value="Acyl-CoA N-acyltransferases (Nat)"/>
    <property type="match status" value="1"/>
</dbReference>
<dbReference type="AlphaFoldDB" id="W4ENQ7"/>
<dbReference type="GO" id="GO:0016747">
    <property type="term" value="F:acyltransferase activity, transferring groups other than amino-acyl groups"/>
    <property type="evidence" value="ECO:0007669"/>
    <property type="project" value="InterPro"/>
</dbReference>
<dbReference type="EMBL" id="ASQA01000034">
    <property type="protein sequence ID" value="ETT82228.1"/>
    <property type="molecule type" value="Genomic_DNA"/>
</dbReference>
<accession>W4ENQ7</accession>
<dbReference type="InterPro" id="IPR000182">
    <property type="entry name" value="GNAT_dom"/>
</dbReference>
<gene>
    <name evidence="2" type="ORF">C176_14597</name>
</gene>
<reference evidence="2 3" key="1">
    <citation type="journal article" date="2014" name="BMC Genomics">
        <title>Genomic comparison of sporeforming bacilli isolated from milk.</title>
        <authorList>
            <person name="Moreno Switt A.I."/>
            <person name="Andrus A.D."/>
            <person name="Ranieri M.L."/>
            <person name="Orsi R.H."/>
            <person name="Ivy R."/>
            <person name="den Bakker H.C."/>
            <person name="Martin N.H."/>
            <person name="Wiedmann M."/>
            <person name="Boor K.J."/>
        </authorList>
    </citation>
    <scope>NUCLEOTIDE SEQUENCE [LARGE SCALE GENOMIC DNA]</scope>
    <source>
        <strain evidence="2 3">FSL R5-213</strain>
    </source>
</reference>
<sequence>MDILLQKLQRFGVHYIKGDNVIILEILENRHNQATEIDTLINELLTQLKSSKLKKVKFECPKTFLDSLNCTRTKMGIIGERVMYTRSFTTPLDVSIPNYEVWSISENNSISFLSEVMGKNYIDTEKFLTGMRIELPSQVEKMYTVYLVNNEPVGVVFPHIEPNTEKEGRIFWIGIHPDFLGKRLGKNLHLIGLHRLKDEFKAKTYLGMTQVDNTQMRNIMVSNGCIQNKNSVISLQHSIKE</sequence>
<keyword evidence="3" id="KW-1185">Reference proteome</keyword>
<evidence type="ECO:0000313" key="3">
    <source>
        <dbReference type="Proteomes" id="UP000019062"/>
    </source>
</evidence>
<dbReference type="Proteomes" id="UP000019062">
    <property type="component" value="Unassembled WGS sequence"/>
</dbReference>
<organism evidence="2 3">
    <name type="scientific">Viridibacillus arenosi FSL R5-213</name>
    <dbReference type="NCBI Taxonomy" id="1227360"/>
    <lineage>
        <taxon>Bacteria</taxon>
        <taxon>Bacillati</taxon>
        <taxon>Bacillota</taxon>
        <taxon>Bacilli</taxon>
        <taxon>Bacillales</taxon>
        <taxon>Caryophanaceae</taxon>
        <taxon>Viridibacillus</taxon>
    </lineage>
</organism>
<dbReference type="Gene3D" id="3.40.630.30">
    <property type="match status" value="1"/>
</dbReference>